<dbReference type="VEuPathDB" id="FungiDB:PYU1_G009419"/>
<organism evidence="2 3">
    <name type="scientific">Globisporangium ultimum (strain ATCC 200006 / CBS 805.95 / DAOM BR144)</name>
    <name type="common">Pythium ultimum</name>
    <dbReference type="NCBI Taxonomy" id="431595"/>
    <lineage>
        <taxon>Eukaryota</taxon>
        <taxon>Sar</taxon>
        <taxon>Stramenopiles</taxon>
        <taxon>Oomycota</taxon>
        <taxon>Peronosporomycetes</taxon>
        <taxon>Pythiales</taxon>
        <taxon>Pythiaceae</taxon>
        <taxon>Globisporangium</taxon>
    </lineage>
</organism>
<evidence type="ECO:0000313" key="2">
    <source>
        <dbReference type="EnsemblProtists" id="PYU1_T009437"/>
    </source>
</evidence>
<protein>
    <submittedName>
        <fullName evidence="2">Uncharacterized protein</fullName>
    </submittedName>
</protein>
<feature type="compositionally biased region" description="Basic and acidic residues" evidence="1">
    <location>
        <begin position="374"/>
        <end position="387"/>
    </location>
</feature>
<dbReference type="EnsemblProtists" id="PYU1_T009437">
    <property type="protein sequence ID" value="PYU1_T009437"/>
    <property type="gene ID" value="PYU1_G009419"/>
</dbReference>
<feature type="compositionally biased region" description="Low complexity" evidence="1">
    <location>
        <begin position="107"/>
        <end position="122"/>
    </location>
</feature>
<name>K3WWT9_GLOUD</name>
<proteinExistence type="predicted"/>
<dbReference type="InParanoid" id="K3WWT9"/>
<feature type="region of interest" description="Disordered" evidence="1">
    <location>
        <begin position="158"/>
        <end position="177"/>
    </location>
</feature>
<sequence length="387" mass="40093">MKVSEPSAKVELQEAIAKDLNDSAAIRKKRTRKSSRGGGHGGANLPSPTFSIKSAASYDDPIACDQQSKNTLNSTFKPMLATPSNIQTYQQQQQSTSKDKGMSYAISNSNSSSISSHSQNSSKAKGVMGTGIALIGNSNTAGTGAGGGYHLPTLHGAMSNSSSTSSTLPGVNASGGTGDTSPYGGAYIKKHGGGVPSIAENQPSYSIGAEHLDFINHHANVRQSMTSHGGRINPPMASHGALVHPFSFSGAPLMANGAPPKPPPPTTSSYMRNPYLAAQTPTTKHRVAPHGGPATVTKHGHATRLGGYANSSSLQASSDIYSPKKVNTGQVAASTTHSGTKKAHGETLTPQGIYVPPKTSHSTIRGTLNQNGDKVAKARRENDVRSF</sequence>
<reference evidence="3" key="2">
    <citation type="submission" date="2010-04" db="EMBL/GenBank/DDBJ databases">
        <authorList>
            <person name="Buell R."/>
            <person name="Hamilton J."/>
            <person name="Hostetler J."/>
        </authorList>
    </citation>
    <scope>NUCLEOTIDE SEQUENCE [LARGE SCALE GENOMIC DNA]</scope>
    <source>
        <strain evidence="3">DAOM:BR144</strain>
    </source>
</reference>
<accession>K3WWT9</accession>
<evidence type="ECO:0000256" key="1">
    <source>
        <dbReference type="SAM" id="MobiDB-lite"/>
    </source>
</evidence>
<feature type="region of interest" description="Disordered" evidence="1">
    <location>
        <begin position="83"/>
        <end position="123"/>
    </location>
</feature>
<dbReference type="EMBL" id="GL376622">
    <property type="status" value="NOT_ANNOTATED_CDS"/>
    <property type="molecule type" value="Genomic_DNA"/>
</dbReference>
<feature type="compositionally biased region" description="Polar residues" evidence="1">
    <location>
        <begin position="359"/>
        <end position="372"/>
    </location>
</feature>
<feature type="region of interest" description="Disordered" evidence="1">
    <location>
        <begin position="332"/>
        <end position="387"/>
    </location>
</feature>
<feature type="compositionally biased region" description="Low complexity" evidence="1">
    <location>
        <begin position="87"/>
        <end position="96"/>
    </location>
</feature>
<dbReference type="Proteomes" id="UP000019132">
    <property type="component" value="Unassembled WGS sequence"/>
</dbReference>
<feature type="region of interest" description="Disordered" evidence="1">
    <location>
        <begin position="17"/>
        <end position="52"/>
    </location>
</feature>
<dbReference type="eggNOG" id="KOG0593">
    <property type="taxonomic scope" value="Eukaryota"/>
</dbReference>
<reference evidence="2" key="3">
    <citation type="submission" date="2015-02" db="UniProtKB">
        <authorList>
            <consortium name="EnsemblProtists"/>
        </authorList>
    </citation>
    <scope>IDENTIFICATION</scope>
    <source>
        <strain evidence="2">DAOM BR144</strain>
    </source>
</reference>
<dbReference type="HOGENOM" id="CLU_714745_0_0_1"/>
<dbReference type="AlphaFoldDB" id="K3WWT9"/>
<feature type="compositionally biased region" description="Basic residues" evidence="1">
    <location>
        <begin position="26"/>
        <end position="35"/>
    </location>
</feature>
<reference evidence="3" key="1">
    <citation type="journal article" date="2010" name="Genome Biol.">
        <title>Genome sequence of the necrotrophic plant pathogen Pythium ultimum reveals original pathogenicity mechanisms and effector repertoire.</title>
        <authorList>
            <person name="Levesque C.A."/>
            <person name="Brouwer H."/>
            <person name="Cano L."/>
            <person name="Hamilton J.P."/>
            <person name="Holt C."/>
            <person name="Huitema E."/>
            <person name="Raffaele S."/>
            <person name="Robideau G.P."/>
            <person name="Thines M."/>
            <person name="Win J."/>
            <person name="Zerillo M.M."/>
            <person name="Beakes G.W."/>
            <person name="Boore J.L."/>
            <person name="Busam D."/>
            <person name="Dumas B."/>
            <person name="Ferriera S."/>
            <person name="Fuerstenberg S.I."/>
            <person name="Gachon C.M."/>
            <person name="Gaulin E."/>
            <person name="Govers F."/>
            <person name="Grenville-Briggs L."/>
            <person name="Horner N."/>
            <person name="Hostetler J."/>
            <person name="Jiang R.H."/>
            <person name="Johnson J."/>
            <person name="Krajaejun T."/>
            <person name="Lin H."/>
            <person name="Meijer H.J."/>
            <person name="Moore B."/>
            <person name="Morris P."/>
            <person name="Phuntmart V."/>
            <person name="Puiu D."/>
            <person name="Shetty J."/>
            <person name="Stajich J.E."/>
            <person name="Tripathy S."/>
            <person name="Wawra S."/>
            <person name="van West P."/>
            <person name="Whitty B.R."/>
            <person name="Coutinho P.M."/>
            <person name="Henrissat B."/>
            <person name="Martin F."/>
            <person name="Thomas P.D."/>
            <person name="Tyler B.M."/>
            <person name="De Vries R.P."/>
            <person name="Kamoun S."/>
            <person name="Yandell M."/>
            <person name="Tisserat N."/>
            <person name="Buell C.R."/>
        </authorList>
    </citation>
    <scope>NUCLEOTIDE SEQUENCE</scope>
    <source>
        <strain evidence="3">DAOM:BR144</strain>
    </source>
</reference>
<keyword evidence="3" id="KW-1185">Reference proteome</keyword>
<evidence type="ECO:0000313" key="3">
    <source>
        <dbReference type="Proteomes" id="UP000019132"/>
    </source>
</evidence>